<feature type="transmembrane region" description="Helical" evidence="2">
    <location>
        <begin position="12"/>
        <end position="31"/>
    </location>
</feature>
<feature type="transmembrane region" description="Helical" evidence="2">
    <location>
        <begin position="184"/>
        <end position="208"/>
    </location>
</feature>
<proteinExistence type="predicted"/>
<feature type="transmembrane region" description="Helical" evidence="2">
    <location>
        <begin position="69"/>
        <end position="90"/>
    </location>
</feature>
<dbReference type="Proteomes" id="UP000566819">
    <property type="component" value="Unassembled WGS sequence"/>
</dbReference>
<dbReference type="Pfam" id="PF24800">
    <property type="entry name" value="DUF7702"/>
    <property type="match status" value="1"/>
</dbReference>
<feature type="transmembrane region" description="Helical" evidence="2">
    <location>
        <begin position="38"/>
        <end position="57"/>
    </location>
</feature>
<keyword evidence="2" id="KW-1133">Transmembrane helix</keyword>
<dbReference type="InterPro" id="IPR056119">
    <property type="entry name" value="DUF7702"/>
</dbReference>
<evidence type="ECO:0000313" key="4">
    <source>
        <dbReference type="EMBL" id="KAF4617998.1"/>
    </source>
</evidence>
<dbReference type="OrthoDB" id="2560628at2759"/>
<keyword evidence="2" id="KW-0472">Membrane</keyword>
<protein>
    <recommendedName>
        <fullName evidence="3">DUF7702 domain-containing protein</fullName>
    </recommendedName>
</protein>
<reference evidence="4 5" key="1">
    <citation type="submission" date="2020-03" db="EMBL/GenBank/DDBJ databases">
        <title>Draft Genome Sequence of Cudoniella acicularis.</title>
        <authorList>
            <person name="Buettner E."/>
            <person name="Kellner H."/>
        </authorList>
    </citation>
    <scope>NUCLEOTIDE SEQUENCE [LARGE SCALE GENOMIC DNA]</scope>
    <source>
        <strain evidence="4 5">DSM 108380</strain>
    </source>
</reference>
<feature type="transmembrane region" description="Helical" evidence="2">
    <location>
        <begin position="228"/>
        <end position="246"/>
    </location>
</feature>
<accession>A0A8H4VPX5</accession>
<keyword evidence="5" id="KW-1185">Reference proteome</keyword>
<feature type="transmembrane region" description="Helical" evidence="2">
    <location>
        <begin position="110"/>
        <end position="129"/>
    </location>
</feature>
<feature type="region of interest" description="Disordered" evidence="1">
    <location>
        <begin position="277"/>
        <end position="300"/>
    </location>
</feature>
<dbReference type="EMBL" id="JAAMPI010002155">
    <property type="protein sequence ID" value="KAF4617998.1"/>
    <property type="molecule type" value="Genomic_DNA"/>
</dbReference>
<name>A0A8H4VPX5_9HELO</name>
<feature type="transmembrane region" description="Helical" evidence="2">
    <location>
        <begin position="141"/>
        <end position="163"/>
    </location>
</feature>
<evidence type="ECO:0000256" key="1">
    <source>
        <dbReference type="SAM" id="MobiDB-lite"/>
    </source>
</evidence>
<dbReference type="PANTHER" id="PTHR42109:SF3">
    <property type="entry name" value="INTEGRAL MEMBRANE PROTEIN (AFU_ORTHOLOGUE AFUA_5G00100)"/>
    <property type="match status" value="1"/>
</dbReference>
<evidence type="ECO:0000259" key="3">
    <source>
        <dbReference type="Pfam" id="PF24800"/>
    </source>
</evidence>
<evidence type="ECO:0000313" key="5">
    <source>
        <dbReference type="Proteomes" id="UP000566819"/>
    </source>
</evidence>
<evidence type="ECO:0000256" key="2">
    <source>
        <dbReference type="SAM" id="Phobius"/>
    </source>
</evidence>
<comment type="caution">
    <text evidence="4">The sequence shown here is derived from an EMBL/GenBank/DDBJ whole genome shotgun (WGS) entry which is preliminary data.</text>
</comment>
<sequence>MSNSYTSSHDINIATIPVYAILLQPILYCAWKHGAAGLLGWLILNMFCSVRIIGSILSLHAEATNDSGSLPIIISNIGLSPLILGLAGVLHEARTSRNPNMNTRIERIKVIVYHLTVSSMMVFVIIGVIQQINDKESAANTLMKIGVIGLLSCVVVLGVWTWLSFQQPKQNPLAYPAWDDATKLLHTVFRVLPLLLIRVMYSLLATFIDDEGFKDNMGIRIGMSVVPEMLLVTFLALGGVMTRNIASLKKMEKKLDESSESDTYQLIQPPAVTAYSGAGVERSEQPNSLPVHPYRPYGEQ</sequence>
<dbReference type="PANTHER" id="PTHR42109">
    <property type="entry name" value="UNPLACED GENOMIC SCAFFOLD UM_SCAF_CONTIG_1.265, WHOLE GENOME SHOTGUN SEQUENCE"/>
    <property type="match status" value="1"/>
</dbReference>
<gene>
    <name evidence="4" type="ORF">G7Y89_g15007</name>
</gene>
<dbReference type="AlphaFoldDB" id="A0A8H4VPX5"/>
<keyword evidence="2" id="KW-0812">Transmembrane</keyword>
<organism evidence="4 5">
    <name type="scientific">Cudoniella acicularis</name>
    <dbReference type="NCBI Taxonomy" id="354080"/>
    <lineage>
        <taxon>Eukaryota</taxon>
        <taxon>Fungi</taxon>
        <taxon>Dikarya</taxon>
        <taxon>Ascomycota</taxon>
        <taxon>Pezizomycotina</taxon>
        <taxon>Leotiomycetes</taxon>
        <taxon>Helotiales</taxon>
        <taxon>Tricladiaceae</taxon>
        <taxon>Cudoniella</taxon>
    </lineage>
</organism>
<feature type="domain" description="DUF7702" evidence="3">
    <location>
        <begin position="7"/>
        <end position="243"/>
    </location>
</feature>